<sequence length="179" mass="21001">MKCQSPISVLLLKDETFKDFTIVVDGNEIQVHKSILALSSPVFAAMFQHPWKEAKENKVNIEDFDYETVKAAVKLMYKRRISYNLPITTLLNLYKFADKYDLLDTKHVLRKINSKINLTTISEISKFSTQNSLAELYDDCVEYFADGFKNYIHEMDDFDNLEPNFMMDVLKKYRSKEKK</sequence>
<name>A0AC34QM03_9BILA</name>
<evidence type="ECO:0000313" key="2">
    <source>
        <dbReference type="WBParaSite" id="JU765_v2.g17519.t1"/>
    </source>
</evidence>
<dbReference type="WBParaSite" id="JU765_v2.g17519.t1">
    <property type="protein sequence ID" value="JU765_v2.g17519.t1"/>
    <property type="gene ID" value="JU765_v2.g17519"/>
</dbReference>
<proteinExistence type="predicted"/>
<evidence type="ECO:0000313" key="1">
    <source>
        <dbReference type="Proteomes" id="UP000887576"/>
    </source>
</evidence>
<protein>
    <submittedName>
        <fullName evidence="2">BTB domain-containing protein</fullName>
    </submittedName>
</protein>
<accession>A0AC34QM03</accession>
<dbReference type="Proteomes" id="UP000887576">
    <property type="component" value="Unplaced"/>
</dbReference>
<organism evidence="1 2">
    <name type="scientific">Panagrolaimus sp. JU765</name>
    <dbReference type="NCBI Taxonomy" id="591449"/>
    <lineage>
        <taxon>Eukaryota</taxon>
        <taxon>Metazoa</taxon>
        <taxon>Ecdysozoa</taxon>
        <taxon>Nematoda</taxon>
        <taxon>Chromadorea</taxon>
        <taxon>Rhabditida</taxon>
        <taxon>Tylenchina</taxon>
        <taxon>Panagrolaimomorpha</taxon>
        <taxon>Panagrolaimoidea</taxon>
        <taxon>Panagrolaimidae</taxon>
        <taxon>Panagrolaimus</taxon>
    </lineage>
</organism>
<reference evidence="2" key="1">
    <citation type="submission" date="2022-11" db="UniProtKB">
        <authorList>
            <consortium name="WormBaseParasite"/>
        </authorList>
    </citation>
    <scope>IDENTIFICATION</scope>
</reference>